<dbReference type="NCBIfam" id="NF033863">
    <property type="entry name" value="immun_TipC_fam"/>
    <property type="match status" value="1"/>
</dbReference>
<evidence type="ECO:0000313" key="3">
    <source>
        <dbReference type="Proteomes" id="UP000001517"/>
    </source>
</evidence>
<keyword evidence="1" id="KW-0812">Transmembrane</keyword>
<evidence type="ECO:0000256" key="1">
    <source>
        <dbReference type="SAM" id="Phobius"/>
    </source>
</evidence>
<dbReference type="KEGG" id="sga:GALLO_1572"/>
<gene>
    <name evidence="2" type="ordered locus">GALLO_1572</name>
</gene>
<reference evidence="2 3" key="1">
    <citation type="journal article" date="2010" name="J. Bacteriol.">
        <title>Genome sequence of Streptococcus gallolyticus: insights into its adaptation to the bovine rumen and its ability to cause endocarditis.</title>
        <authorList>
            <person name="Rusniok C."/>
            <person name="Couve E."/>
            <person name="Da Cunha V."/>
            <person name="El Gana R."/>
            <person name="Zidane N."/>
            <person name="Bouchier C."/>
            <person name="Poyart C."/>
            <person name="Leclercq R."/>
            <person name="Trieu-Cuot P."/>
            <person name="Glaser P."/>
        </authorList>
    </citation>
    <scope>NUCLEOTIDE SEQUENCE [LARGE SCALE GENOMIC DNA]</scope>
    <source>
        <strain evidence="2 3">UCN34</strain>
    </source>
</reference>
<keyword evidence="1" id="KW-0472">Membrane</keyword>
<dbReference type="RefSeq" id="WP_012962248.1">
    <property type="nucleotide sequence ID" value="NC_013798.1"/>
</dbReference>
<dbReference type="EMBL" id="FN597254">
    <property type="protein sequence ID" value="CBI14063.1"/>
    <property type="molecule type" value="Genomic_DNA"/>
</dbReference>
<protein>
    <recommendedName>
        <fullName evidence="4">Signal peptide containing protein</fullName>
    </recommendedName>
</protein>
<dbReference type="AlphaFoldDB" id="A0AA36NPT7"/>
<name>A0AA36NPT7_STRG3</name>
<organism evidence="2 3">
    <name type="scientific">Streptococcus gallolyticus (strain UCN34)</name>
    <dbReference type="NCBI Taxonomy" id="637909"/>
    <lineage>
        <taxon>Bacteria</taxon>
        <taxon>Bacillati</taxon>
        <taxon>Bacillota</taxon>
        <taxon>Bacilli</taxon>
        <taxon>Lactobacillales</taxon>
        <taxon>Streptococcaceae</taxon>
        <taxon>Streptococcus</taxon>
    </lineage>
</organism>
<accession>A0AA36NPT7</accession>
<dbReference type="InterPro" id="IPR048042">
    <property type="entry name" value="TipC-like"/>
</dbReference>
<evidence type="ECO:0008006" key="4">
    <source>
        <dbReference type="Google" id="ProtNLM"/>
    </source>
</evidence>
<sequence length="213" mass="25087">MGKLVNFMKKKIISLVVLCVLALSAGVYYYIHQPKNIFDEIYQETKKTYRSNNILGQIEDFEIAEWWPTDDPNISQTPFGTYNSEKLTDDYYYDVSIDFNFKRKYKTMLISFKKRVHSNTKVWLLSKYNSKTKTLNKSIQIILENGDSNSYIDDESKVKSYLQDYGVTAADLDSYYNEIVNQKVLTDWCSIYDSKFSPEDYGNVTVKTQWENW</sequence>
<evidence type="ECO:0000313" key="2">
    <source>
        <dbReference type="EMBL" id="CBI14063.1"/>
    </source>
</evidence>
<feature type="transmembrane region" description="Helical" evidence="1">
    <location>
        <begin position="12"/>
        <end position="31"/>
    </location>
</feature>
<dbReference type="Proteomes" id="UP000001517">
    <property type="component" value="Chromosome"/>
</dbReference>
<keyword evidence="1" id="KW-1133">Transmembrane helix</keyword>
<proteinExistence type="predicted"/>